<dbReference type="RefSeq" id="WP_284874168.1">
    <property type="nucleotide sequence ID" value="NZ_CP126970.1"/>
</dbReference>
<accession>A0ABY8VN29</accession>
<dbReference type="EC" id="2.3.1.-" evidence="4"/>
<organism evidence="4 5">
    <name type="scientific">Corynebacterium suedekumii</name>
    <dbReference type="NCBI Taxonomy" id="3049801"/>
    <lineage>
        <taxon>Bacteria</taxon>
        <taxon>Bacillati</taxon>
        <taxon>Actinomycetota</taxon>
        <taxon>Actinomycetes</taxon>
        <taxon>Mycobacteriales</taxon>
        <taxon>Corynebacteriaceae</taxon>
        <taxon>Corynebacterium</taxon>
    </lineage>
</organism>
<evidence type="ECO:0000313" key="4">
    <source>
        <dbReference type="EMBL" id="WIM69574.1"/>
    </source>
</evidence>
<keyword evidence="2 4" id="KW-0012">Acyltransferase</keyword>
<dbReference type="Proteomes" id="UP001238805">
    <property type="component" value="Chromosome"/>
</dbReference>
<reference evidence="4 5" key="1">
    <citation type="submission" date="2023-05" db="EMBL/GenBank/DDBJ databases">
        <title>Corynebacterium suedekumii sp. nov. and Corynebacterium breve sp. nov. isolated from raw cow's milk.</title>
        <authorList>
            <person name="Baer M.K."/>
            <person name="Mehl L."/>
            <person name="Hellmuth R."/>
            <person name="Marke G."/>
            <person name="Lipski A."/>
        </authorList>
    </citation>
    <scope>NUCLEOTIDE SEQUENCE [LARGE SCALE GENOMIC DNA]</scope>
    <source>
        <strain evidence="4 5">LM112</strain>
    </source>
</reference>
<dbReference type="Pfam" id="PF00583">
    <property type="entry name" value="Acetyltransf_1"/>
    <property type="match status" value="1"/>
</dbReference>
<name>A0ABY8VN29_9CORY</name>
<dbReference type="SUPFAM" id="SSF55729">
    <property type="entry name" value="Acyl-CoA N-acyltransferases (Nat)"/>
    <property type="match status" value="1"/>
</dbReference>
<feature type="domain" description="N-acetyltransferase" evidence="3">
    <location>
        <begin position="3"/>
        <end position="157"/>
    </location>
</feature>
<dbReference type="EMBL" id="CP126970">
    <property type="protein sequence ID" value="WIM69574.1"/>
    <property type="molecule type" value="Genomic_DNA"/>
</dbReference>
<keyword evidence="5" id="KW-1185">Reference proteome</keyword>
<evidence type="ECO:0000256" key="2">
    <source>
        <dbReference type="ARBA" id="ARBA00023315"/>
    </source>
</evidence>
<dbReference type="Gene3D" id="3.40.630.30">
    <property type="match status" value="1"/>
</dbReference>
<dbReference type="InterPro" id="IPR000182">
    <property type="entry name" value="GNAT_dom"/>
</dbReference>
<evidence type="ECO:0000256" key="1">
    <source>
        <dbReference type="ARBA" id="ARBA00022679"/>
    </source>
</evidence>
<sequence>MTEVIRPAEPGDAPEIHELIRGLADYSGELDGFTTSVDDVRRSLADGLVNGLVVEGEGRLDGVALWFERWSTWEGGHTMWLEDLIVRPEARGRKLGARLLAALARVGVDKRYLRMEWTVLKWNEPSIGFYRGLGAEVTEPIRHTMRLDAARLRELAG</sequence>
<dbReference type="PANTHER" id="PTHR10545">
    <property type="entry name" value="DIAMINE N-ACETYLTRANSFERASE"/>
    <property type="match status" value="1"/>
</dbReference>
<evidence type="ECO:0000313" key="5">
    <source>
        <dbReference type="Proteomes" id="UP001238805"/>
    </source>
</evidence>
<dbReference type="PROSITE" id="PS51186">
    <property type="entry name" value="GNAT"/>
    <property type="match status" value="1"/>
</dbReference>
<dbReference type="GO" id="GO:0016746">
    <property type="term" value="F:acyltransferase activity"/>
    <property type="evidence" value="ECO:0007669"/>
    <property type="project" value="UniProtKB-KW"/>
</dbReference>
<gene>
    <name evidence="4" type="ORF">QP029_10005</name>
</gene>
<protein>
    <submittedName>
        <fullName evidence="4">GNAT family N-acetyltransferase</fullName>
        <ecNumber evidence="4">2.3.1.-</ecNumber>
    </submittedName>
</protein>
<keyword evidence="1 4" id="KW-0808">Transferase</keyword>
<proteinExistence type="predicted"/>
<dbReference type="PANTHER" id="PTHR10545:SF29">
    <property type="entry name" value="GH14572P-RELATED"/>
    <property type="match status" value="1"/>
</dbReference>
<dbReference type="InterPro" id="IPR051016">
    <property type="entry name" value="Diverse_Substrate_AcTransf"/>
</dbReference>
<dbReference type="InterPro" id="IPR016181">
    <property type="entry name" value="Acyl_CoA_acyltransferase"/>
</dbReference>
<evidence type="ECO:0000259" key="3">
    <source>
        <dbReference type="PROSITE" id="PS51186"/>
    </source>
</evidence>